<comment type="caution">
    <text evidence="1">The sequence shown here is derived from an EMBL/GenBank/DDBJ whole genome shotgun (WGS) entry which is preliminary data.</text>
</comment>
<keyword evidence="2" id="KW-1185">Reference proteome</keyword>
<organism evidence="1 2">
    <name type="scientific">Eretmocerus hayati</name>
    <dbReference type="NCBI Taxonomy" id="131215"/>
    <lineage>
        <taxon>Eukaryota</taxon>
        <taxon>Metazoa</taxon>
        <taxon>Ecdysozoa</taxon>
        <taxon>Arthropoda</taxon>
        <taxon>Hexapoda</taxon>
        <taxon>Insecta</taxon>
        <taxon>Pterygota</taxon>
        <taxon>Neoptera</taxon>
        <taxon>Endopterygota</taxon>
        <taxon>Hymenoptera</taxon>
        <taxon>Apocrita</taxon>
        <taxon>Proctotrupomorpha</taxon>
        <taxon>Chalcidoidea</taxon>
        <taxon>Aphelinidae</taxon>
        <taxon>Aphelininae</taxon>
        <taxon>Eretmocerus</taxon>
    </lineage>
</organism>
<evidence type="ECO:0000313" key="2">
    <source>
        <dbReference type="Proteomes" id="UP001239111"/>
    </source>
</evidence>
<gene>
    <name evidence="1" type="ORF">QAD02_009492</name>
</gene>
<protein>
    <submittedName>
        <fullName evidence="1">Uncharacterized protein</fullName>
    </submittedName>
</protein>
<dbReference type="EMBL" id="CM056744">
    <property type="protein sequence ID" value="KAJ8667829.1"/>
    <property type="molecule type" value="Genomic_DNA"/>
</dbReference>
<sequence>MKLLYLLFLVVLYISISEAVANFLDDIKDETDDVEIWVQGASGEARNWAKGAVESTKYWAEDAAKQGGAWAKNAAEKTQHWIKDAIQTIEENSQDGPISL</sequence>
<evidence type="ECO:0000313" key="1">
    <source>
        <dbReference type="EMBL" id="KAJ8667829.1"/>
    </source>
</evidence>
<proteinExistence type="predicted"/>
<dbReference type="Proteomes" id="UP001239111">
    <property type="component" value="Chromosome 4"/>
</dbReference>
<name>A0ACC2N9V7_9HYME</name>
<reference evidence="1" key="1">
    <citation type="submission" date="2023-04" db="EMBL/GenBank/DDBJ databases">
        <title>A chromosome-level genome assembly of the parasitoid wasp Eretmocerus hayati.</title>
        <authorList>
            <person name="Zhong Y."/>
            <person name="Liu S."/>
            <person name="Liu Y."/>
        </authorList>
    </citation>
    <scope>NUCLEOTIDE SEQUENCE</scope>
    <source>
        <strain evidence="1">ZJU_SS_LIU_2023</strain>
    </source>
</reference>
<accession>A0ACC2N9V7</accession>